<protein>
    <submittedName>
        <fullName evidence="2">Uncharacterized protein</fullName>
    </submittedName>
</protein>
<evidence type="ECO:0000313" key="2">
    <source>
        <dbReference type="EMBL" id="CAF1626080.1"/>
    </source>
</evidence>
<dbReference type="AlphaFoldDB" id="A0A816CP66"/>
<dbReference type="EMBL" id="CAJNOI010001746">
    <property type="protein sequence ID" value="CAF1436380.1"/>
    <property type="molecule type" value="Genomic_DNA"/>
</dbReference>
<dbReference type="EMBL" id="CAJNOM010002075">
    <property type="protein sequence ID" value="CAF1626080.1"/>
    <property type="molecule type" value="Genomic_DNA"/>
</dbReference>
<evidence type="ECO:0000313" key="3">
    <source>
        <dbReference type="Proteomes" id="UP000663832"/>
    </source>
</evidence>
<evidence type="ECO:0000313" key="1">
    <source>
        <dbReference type="EMBL" id="CAF1436380.1"/>
    </source>
</evidence>
<organism evidence="2 3">
    <name type="scientific">Adineta steineri</name>
    <dbReference type="NCBI Taxonomy" id="433720"/>
    <lineage>
        <taxon>Eukaryota</taxon>
        <taxon>Metazoa</taxon>
        <taxon>Spiralia</taxon>
        <taxon>Gnathifera</taxon>
        <taxon>Rotifera</taxon>
        <taxon>Eurotatoria</taxon>
        <taxon>Bdelloidea</taxon>
        <taxon>Adinetida</taxon>
        <taxon>Adinetidae</taxon>
        <taxon>Adineta</taxon>
    </lineage>
</organism>
<proteinExistence type="predicted"/>
<comment type="caution">
    <text evidence="2">The sequence shown here is derived from an EMBL/GenBank/DDBJ whole genome shotgun (WGS) entry which is preliminary data.</text>
</comment>
<keyword evidence="3" id="KW-1185">Reference proteome</keyword>
<accession>A0A816CP66</accession>
<name>A0A816CP66_9BILA</name>
<reference evidence="2" key="1">
    <citation type="submission" date="2021-02" db="EMBL/GenBank/DDBJ databases">
        <authorList>
            <person name="Nowell W R."/>
        </authorList>
    </citation>
    <scope>NUCLEOTIDE SEQUENCE</scope>
</reference>
<dbReference type="Proteomes" id="UP000663877">
    <property type="component" value="Unassembled WGS sequence"/>
</dbReference>
<sequence>MLDFERVSSPSSSKRSRFLAVVVVDSGSSKTTSPVSFQKLALSPIIRIIPRVRSVRESTLASSPGSNF</sequence>
<gene>
    <name evidence="1" type="ORF">BJG266_LOCUS39638</name>
    <name evidence="2" type="ORF">QVE165_LOCUS56526</name>
</gene>
<dbReference type="Proteomes" id="UP000663832">
    <property type="component" value="Unassembled WGS sequence"/>
</dbReference>